<evidence type="ECO:0000256" key="1">
    <source>
        <dbReference type="ARBA" id="ARBA00001946"/>
    </source>
</evidence>
<proteinExistence type="predicted"/>
<dbReference type="RefSeq" id="WP_406721531.1">
    <property type="nucleotide sequence ID" value="NZ_CP135443.1"/>
</dbReference>
<sequence>MIPRFGEPLRRGQHYRRRPGAYALLLRGDQVLLTHQEKPVPEFQLPGGGIDPGEGALAALHREVREETGWGISGIRRIGAYRRFVYMPDYNMWAEKICLIHVARPTVCYGAPTEKGHRAVWQDIDKAIETLSSKSDRQFISQVFGLRMPRK</sequence>
<dbReference type="PROSITE" id="PS00893">
    <property type="entry name" value="NUDIX_BOX"/>
    <property type="match status" value="1"/>
</dbReference>
<evidence type="ECO:0000313" key="5">
    <source>
        <dbReference type="Proteomes" id="UP001623290"/>
    </source>
</evidence>
<dbReference type="Proteomes" id="UP001623290">
    <property type="component" value="Chromosome"/>
</dbReference>
<dbReference type="SUPFAM" id="SSF55811">
    <property type="entry name" value="Nudix"/>
    <property type="match status" value="1"/>
</dbReference>
<organism evidence="4 5">
    <name type="scientific">Thioclava litoralis</name>
    <dbReference type="NCBI Taxonomy" id="3076557"/>
    <lineage>
        <taxon>Bacteria</taxon>
        <taxon>Pseudomonadati</taxon>
        <taxon>Pseudomonadota</taxon>
        <taxon>Alphaproteobacteria</taxon>
        <taxon>Rhodobacterales</taxon>
        <taxon>Paracoccaceae</taxon>
        <taxon>Thioclava</taxon>
    </lineage>
</organism>
<dbReference type="InterPro" id="IPR015797">
    <property type="entry name" value="NUDIX_hydrolase-like_dom_sf"/>
</dbReference>
<feature type="domain" description="Nudix hydrolase" evidence="3">
    <location>
        <begin position="16"/>
        <end position="145"/>
    </location>
</feature>
<evidence type="ECO:0000256" key="2">
    <source>
        <dbReference type="ARBA" id="ARBA00022801"/>
    </source>
</evidence>
<comment type="cofactor">
    <cofactor evidence="1">
        <name>Mg(2+)</name>
        <dbReference type="ChEBI" id="CHEBI:18420"/>
    </cofactor>
</comment>
<reference evidence="4 5" key="1">
    <citation type="submission" date="2023-09" db="EMBL/GenBank/DDBJ databases">
        <title>Thioclava shenzhenensis sp. nov., a multidrug resistant bacteria-antagonizing species isolated from coastal seawater.</title>
        <authorList>
            <person name="Long M."/>
        </authorList>
    </citation>
    <scope>NUCLEOTIDE SEQUENCE [LARGE SCALE GENOMIC DNA]</scope>
    <source>
        <strain evidence="4 5">FTW29</strain>
    </source>
</reference>
<dbReference type="InterPro" id="IPR000086">
    <property type="entry name" value="NUDIX_hydrolase_dom"/>
</dbReference>
<dbReference type="InterPro" id="IPR051325">
    <property type="entry name" value="Nudix_hydrolase_domain"/>
</dbReference>
<dbReference type="InterPro" id="IPR020084">
    <property type="entry name" value="NUDIX_hydrolase_CS"/>
</dbReference>
<dbReference type="GO" id="GO:0016787">
    <property type="term" value="F:hydrolase activity"/>
    <property type="evidence" value="ECO:0007669"/>
    <property type="project" value="UniProtKB-KW"/>
</dbReference>
<evidence type="ECO:0000259" key="3">
    <source>
        <dbReference type="PROSITE" id="PS51462"/>
    </source>
</evidence>
<name>A0ABZ1E2H0_9RHOB</name>
<evidence type="ECO:0000313" key="4">
    <source>
        <dbReference type="EMBL" id="WRY34885.1"/>
    </source>
</evidence>
<keyword evidence="5" id="KW-1185">Reference proteome</keyword>
<accession>A0ABZ1E2H0</accession>
<dbReference type="PROSITE" id="PS51462">
    <property type="entry name" value="NUDIX"/>
    <property type="match status" value="1"/>
</dbReference>
<keyword evidence="2 4" id="KW-0378">Hydrolase</keyword>
<dbReference type="PANTHER" id="PTHR21340">
    <property type="entry name" value="DIADENOSINE 5,5-P1,P4-TETRAPHOSPHATE PYROPHOSPHOHYDROLASE MUTT"/>
    <property type="match status" value="1"/>
</dbReference>
<dbReference type="Gene3D" id="3.90.79.10">
    <property type="entry name" value="Nucleoside Triphosphate Pyrophosphohydrolase"/>
    <property type="match status" value="1"/>
</dbReference>
<dbReference type="EMBL" id="CP135443">
    <property type="protein sequence ID" value="WRY34885.1"/>
    <property type="molecule type" value="Genomic_DNA"/>
</dbReference>
<gene>
    <name evidence="4" type="ORF">RPE78_06255</name>
</gene>
<protein>
    <submittedName>
        <fullName evidence="4">NUDIX hydrolase</fullName>
    </submittedName>
</protein>
<dbReference type="PANTHER" id="PTHR21340:SF0">
    <property type="entry name" value="BIS(5'-NUCLEOSYL)-TETRAPHOSPHATASE [ASYMMETRICAL]"/>
    <property type="match status" value="1"/>
</dbReference>
<dbReference type="Pfam" id="PF00293">
    <property type="entry name" value="NUDIX"/>
    <property type="match status" value="1"/>
</dbReference>